<gene>
    <name evidence="3" type="ORF">Ari01nite_53140</name>
</gene>
<feature type="region of interest" description="Disordered" evidence="1">
    <location>
        <begin position="231"/>
        <end position="280"/>
    </location>
</feature>
<evidence type="ECO:0000313" key="4">
    <source>
        <dbReference type="Proteomes" id="UP000636960"/>
    </source>
</evidence>
<dbReference type="EMBL" id="BOMV01000059">
    <property type="protein sequence ID" value="GIE97849.1"/>
    <property type="molecule type" value="Genomic_DNA"/>
</dbReference>
<name>A0A919K2Y6_9ACTN</name>
<dbReference type="Proteomes" id="UP000636960">
    <property type="component" value="Unassembled WGS sequence"/>
</dbReference>
<accession>A0A919K2Y6</accession>
<dbReference type="SUPFAM" id="SSF55961">
    <property type="entry name" value="Bet v1-like"/>
    <property type="match status" value="1"/>
</dbReference>
<dbReference type="InterPro" id="IPR023393">
    <property type="entry name" value="START-like_dom_sf"/>
</dbReference>
<dbReference type="InterPro" id="IPR005031">
    <property type="entry name" value="COQ10_START"/>
</dbReference>
<feature type="region of interest" description="Disordered" evidence="1">
    <location>
        <begin position="139"/>
        <end position="196"/>
    </location>
</feature>
<sequence length="280" mass="30092">MSMVQQAIEVGAPLHTVYEQLAAFENYPRFMSGVQAVTPIGVDQTHWIMDVDGKRREFDAQITERSLDERVSWSTMDGPLLAETLTLRPLGETKTQVVAQLEADIAFLMPSDRHGQASLTKRLKDDLTTFKDLVESGVLGGRPMVAGDRNRPSPKRPPAGGASSKRLTANPAVVADRIRNRNPHPGAGWGTSAAEHSNASRADLPYHGMTAAAMGTNVDITSAPGITSEHDLDEVLPPGRRIAKSGPISGGSARMGGRTTKKDTWGDGMINEEDRGSSGR</sequence>
<keyword evidence="4" id="KW-1185">Reference proteome</keyword>
<evidence type="ECO:0000256" key="1">
    <source>
        <dbReference type="SAM" id="MobiDB-lite"/>
    </source>
</evidence>
<feature type="domain" description="Coenzyme Q-binding protein COQ10 START" evidence="2">
    <location>
        <begin position="10"/>
        <end position="111"/>
    </location>
</feature>
<evidence type="ECO:0000259" key="2">
    <source>
        <dbReference type="Pfam" id="PF03364"/>
    </source>
</evidence>
<dbReference type="AlphaFoldDB" id="A0A919K2Y6"/>
<comment type="caution">
    <text evidence="3">The sequence shown here is derived from an EMBL/GenBank/DDBJ whole genome shotgun (WGS) entry which is preliminary data.</text>
</comment>
<proteinExistence type="predicted"/>
<dbReference type="PANTHER" id="PTHR33824">
    <property type="entry name" value="POLYKETIDE CYCLASE/DEHYDRASE AND LIPID TRANSPORT SUPERFAMILY PROTEIN"/>
    <property type="match status" value="1"/>
</dbReference>
<dbReference type="PANTHER" id="PTHR33824:SF7">
    <property type="entry name" value="POLYKETIDE CYCLASE_DEHYDRASE AND LIPID TRANSPORT SUPERFAMILY PROTEIN"/>
    <property type="match status" value="1"/>
</dbReference>
<reference evidence="3" key="1">
    <citation type="submission" date="2021-01" db="EMBL/GenBank/DDBJ databases">
        <title>Whole genome shotgun sequence of Actinoplanes rishiriensis NBRC 108556.</title>
        <authorList>
            <person name="Komaki H."/>
            <person name="Tamura T."/>
        </authorList>
    </citation>
    <scope>NUCLEOTIDE SEQUENCE</scope>
    <source>
        <strain evidence="3">NBRC 108556</strain>
    </source>
</reference>
<dbReference type="Pfam" id="PF03364">
    <property type="entry name" value="Polyketide_cyc"/>
    <property type="match status" value="1"/>
</dbReference>
<protein>
    <recommendedName>
        <fullName evidence="2">Coenzyme Q-binding protein COQ10 START domain-containing protein</fullName>
    </recommendedName>
</protein>
<dbReference type="InterPro" id="IPR047137">
    <property type="entry name" value="ORF3"/>
</dbReference>
<dbReference type="Gene3D" id="3.30.530.20">
    <property type="match status" value="1"/>
</dbReference>
<organism evidence="3 4">
    <name type="scientific">Paractinoplanes rishiriensis</name>
    <dbReference type="NCBI Taxonomy" id="1050105"/>
    <lineage>
        <taxon>Bacteria</taxon>
        <taxon>Bacillati</taxon>
        <taxon>Actinomycetota</taxon>
        <taxon>Actinomycetes</taxon>
        <taxon>Micromonosporales</taxon>
        <taxon>Micromonosporaceae</taxon>
        <taxon>Paractinoplanes</taxon>
    </lineage>
</organism>
<evidence type="ECO:0000313" key="3">
    <source>
        <dbReference type="EMBL" id="GIE97849.1"/>
    </source>
</evidence>